<dbReference type="Gene3D" id="1.10.287.470">
    <property type="entry name" value="Helix hairpin bin"/>
    <property type="match status" value="1"/>
</dbReference>
<dbReference type="Pfam" id="PF25967">
    <property type="entry name" value="RND-MFP_C"/>
    <property type="match status" value="1"/>
</dbReference>
<dbReference type="NCBIfam" id="TIGR01730">
    <property type="entry name" value="RND_mfp"/>
    <property type="match status" value="1"/>
</dbReference>
<dbReference type="InterPro" id="IPR058625">
    <property type="entry name" value="MdtA-like_BSH"/>
</dbReference>
<evidence type="ECO:0000256" key="3">
    <source>
        <dbReference type="SAM" id="MobiDB-lite"/>
    </source>
</evidence>
<dbReference type="Pfam" id="PF25876">
    <property type="entry name" value="HH_MFP_RND"/>
    <property type="match status" value="1"/>
</dbReference>
<evidence type="ECO:0000259" key="4">
    <source>
        <dbReference type="Pfam" id="PF25876"/>
    </source>
</evidence>
<dbReference type="Pfam" id="PF25917">
    <property type="entry name" value="BSH_RND"/>
    <property type="match status" value="1"/>
</dbReference>
<evidence type="ECO:0000256" key="1">
    <source>
        <dbReference type="ARBA" id="ARBA00004196"/>
    </source>
</evidence>
<dbReference type="Gene3D" id="2.40.420.20">
    <property type="match status" value="1"/>
</dbReference>
<dbReference type="Gene3D" id="2.40.50.100">
    <property type="match status" value="1"/>
</dbReference>
<dbReference type="InterPro" id="IPR058626">
    <property type="entry name" value="MdtA-like_b-barrel"/>
</dbReference>
<dbReference type="GO" id="GO:0022857">
    <property type="term" value="F:transmembrane transporter activity"/>
    <property type="evidence" value="ECO:0007669"/>
    <property type="project" value="InterPro"/>
</dbReference>
<dbReference type="PANTHER" id="PTHR30158">
    <property type="entry name" value="ACRA/E-RELATED COMPONENT OF DRUG EFFLUX TRANSPORTER"/>
    <property type="match status" value="1"/>
</dbReference>
<keyword evidence="9" id="KW-1185">Reference proteome</keyword>
<dbReference type="InterPro" id="IPR006143">
    <property type="entry name" value="RND_pump_MFP"/>
</dbReference>
<dbReference type="GO" id="GO:0005886">
    <property type="term" value="C:plasma membrane"/>
    <property type="evidence" value="ECO:0007669"/>
    <property type="project" value="UniProtKB-SubCell"/>
</dbReference>
<dbReference type="FunFam" id="2.40.420.20:FF:000001">
    <property type="entry name" value="Efflux RND transporter periplasmic adaptor subunit"/>
    <property type="match status" value="1"/>
</dbReference>
<dbReference type="EMBL" id="SLZQ01000006">
    <property type="protein sequence ID" value="TCS36566.1"/>
    <property type="molecule type" value="Genomic_DNA"/>
</dbReference>
<evidence type="ECO:0000259" key="7">
    <source>
        <dbReference type="Pfam" id="PF25967"/>
    </source>
</evidence>
<feature type="region of interest" description="Disordered" evidence="3">
    <location>
        <begin position="381"/>
        <end position="420"/>
    </location>
</feature>
<sequence length="420" mass="44733">MIHSGIHFFMRESLRRDVFVCLLLVFAAAGGCSRKNDSAPQAGPVEVTVMKAETAPITLYEDYAAQTEAVEAVEIRSRVGGILERQAFKDGSLVKKGDLLFVIDQEPYLSALTQAKANLAQAQAAHVNSSQILKRSRPLSEARAISQQELETAAARERADAAAIEAGKAQVQQAQLNLGYTTIRAPRSGLISRALVKPGGLVNASTTLLTTLYSVDPMYVSFTVGEQRLESLLQQYRSGSDKQAALPIRIRLADGRDYEHGGKLDFVDAAVDPRNGTLPVRLVVPNPDGTLRAGQFVRAILPRPANPNAIMIPQKAVQELQGKHSVFIVGPDNKAVYRDIETSTRSGNNWVVEQGIKPGELVVVEGLAKLKPGVPVKPVMAKDTADGNGKTAPAAGNAGASEPTSTTAGNTAGKPAGDTR</sequence>
<feature type="domain" description="Multidrug resistance protein MdtA-like C-terminal permuted SH3" evidence="7">
    <location>
        <begin position="308"/>
        <end position="368"/>
    </location>
</feature>
<dbReference type="GO" id="GO:0046677">
    <property type="term" value="P:response to antibiotic"/>
    <property type="evidence" value="ECO:0007669"/>
    <property type="project" value="TreeGrafter"/>
</dbReference>
<evidence type="ECO:0000259" key="6">
    <source>
        <dbReference type="Pfam" id="PF25944"/>
    </source>
</evidence>
<feature type="domain" description="Multidrug resistance protein MdtA-like beta-barrel" evidence="6">
    <location>
        <begin position="217"/>
        <end position="300"/>
    </location>
</feature>
<organism evidence="8 9">
    <name type="scientific">Paucimonas lemoignei</name>
    <name type="common">Pseudomonas lemoignei</name>
    <dbReference type="NCBI Taxonomy" id="29443"/>
    <lineage>
        <taxon>Bacteria</taxon>
        <taxon>Pseudomonadati</taxon>
        <taxon>Pseudomonadota</taxon>
        <taxon>Betaproteobacteria</taxon>
        <taxon>Burkholderiales</taxon>
        <taxon>Burkholderiaceae</taxon>
        <taxon>Paucimonas</taxon>
    </lineage>
</organism>
<dbReference type="InterPro" id="IPR058627">
    <property type="entry name" value="MdtA-like_C"/>
</dbReference>
<dbReference type="Pfam" id="PF25944">
    <property type="entry name" value="Beta-barrel_RND"/>
    <property type="match status" value="1"/>
</dbReference>
<comment type="caution">
    <text evidence="8">The sequence shown here is derived from an EMBL/GenBank/DDBJ whole genome shotgun (WGS) entry which is preliminary data.</text>
</comment>
<dbReference type="SUPFAM" id="SSF111369">
    <property type="entry name" value="HlyD-like secretion proteins"/>
    <property type="match status" value="1"/>
</dbReference>
<name>A0A4R3HTL6_PAULE</name>
<feature type="domain" description="Multidrug resistance protein MdtA-like alpha-helical hairpin" evidence="4">
    <location>
        <begin position="112"/>
        <end position="181"/>
    </location>
</feature>
<dbReference type="AlphaFoldDB" id="A0A4R3HTL6"/>
<gene>
    <name evidence="8" type="ORF">EDC30_106106</name>
</gene>
<accession>A0A4R3HTL6</accession>
<feature type="domain" description="Multidrug resistance protein MdtA-like barrel-sandwich hybrid" evidence="5">
    <location>
        <begin position="72"/>
        <end position="207"/>
    </location>
</feature>
<dbReference type="Gene3D" id="2.40.30.170">
    <property type="match status" value="1"/>
</dbReference>
<dbReference type="InterPro" id="IPR058624">
    <property type="entry name" value="MdtA-like_HH"/>
</dbReference>
<dbReference type="PANTHER" id="PTHR30158:SF10">
    <property type="entry name" value="CATION EFFLUX PUMP"/>
    <property type="match status" value="1"/>
</dbReference>
<dbReference type="Proteomes" id="UP000295382">
    <property type="component" value="Unassembled WGS sequence"/>
</dbReference>
<evidence type="ECO:0000313" key="9">
    <source>
        <dbReference type="Proteomes" id="UP000295382"/>
    </source>
</evidence>
<evidence type="ECO:0000256" key="2">
    <source>
        <dbReference type="ARBA" id="ARBA00009477"/>
    </source>
</evidence>
<evidence type="ECO:0000313" key="8">
    <source>
        <dbReference type="EMBL" id="TCS36566.1"/>
    </source>
</evidence>
<protein>
    <submittedName>
        <fullName evidence="8">Membrane fusion protein (Multidrug efflux system)</fullName>
    </submittedName>
</protein>
<proteinExistence type="inferred from homology"/>
<comment type="subcellular location">
    <subcellularLocation>
        <location evidence="1">Cell envelope</location>
    </subcellularLocation>
</comment>
<comment type="similarity">
    <text evidence="2">Belongs to the membrane fusion protein (MFP) (TC 8.A.1) family.</text>
</comment>
<reference evidence="8 9" key="1">
    <citation type="submission" date="2019-03" db="EMBL/GenBank/DDBJ databases">
        <title>Genomic Encyclopedia of Type Strains, Phase IV (KMG-IV): sequencing the most valuable type-strain genomes for metagenomic binning, comparative biology and taxonomic classification.</title>
        <authorList>
            <person name="Goeker M."/>
        </authorList>
    </citation>
    <scope>NUCLEOTIDE SEQUENCE [LARGE SCALE GENOMIC DNA]</scope>
    <source>
        <strain evidence="8 9">DSM 7445</strain>
    </source>
</reference>
<evidence type="ECO:0000259" key="5">
    <source>
        <dbReference type="Pfam" id="PF25917"/>
    </source>
</evidence>